<evidence type="ECO:0000313" key="2">
    <source>
        <dbReference type="EMBL" id="RJL31963.1"/>
    </source>
</evidence>
<accession>A0A3A4B1I6</accession>
<evidence type="ECO:0008006" key="4">
    <source>
        <dbReference type="Google" id="ProtNLM"/>
    </source>
</evidence>
<feature type="transmembrane region" description="Helical" evidence="1">
    <location>
        <begin position="218"/>
        <end position="237"/>
    </location>
</feature>
<dbReference type="OrthoDB" id="3294110at2"/>
<feature type="transmembrane region" description="Helical" evidence="1">
    <location>
        <begin position="164"/>
        <end position="184"/>
    </location>
</feature>
<dbReference type="RefSeq" id="WP_119927280.1">
    <property type="nucleotide sequence ID" value="NZ_QZEY01000005.1"/>
</dbReference>
<evidence type="ECO:0000313" key="3">
    <source>
        <dbReference type="Proteomes" id="UP000265768"/>
    </source>
</evidence>
<dbReference type="AlphaFoldDB" id="A0A3A4B1I6"/>
<feature type="transmembrane region" description="Helical" evidence="1">
    <location>
        <begin position="55"/>
        <end position="75"/>
    </location>
</feature>
<feature type="transmembrane region" description="Helical" evidence="1">
    <location>
        <begin position="139"/>
        <end position="157"/>
    </location>
</feature>
<name>A0A3A4B1I6_9ACTN</name>
<keyword evidence="1" id="KW-0812">Transmembrane</keyword>
<keyword evidence="1" id="KW-1133">Transmembrane helix</keyword>
<sequence>MTSSGEMGGVRWVEGAGLTLGPLLVLAGVMARLGVGDFFPEQLAGFAERPEAMTFSYGAFAAGVALLVPGVVALARRVGRVRPGWAAWGGALVVAGLIARVFHAGINHLAAQLVEARGPAAAQAVVSAQYGSFHVFQPLNLAIVTGWVVLGVGAWRARALGDGVLGAVRCVGLALMSAMPLGVLKGTGPMSMVAAIGLCAALVPLGVAVLKSGPAPRWWAYPLVVAVGVGAVLIGVAG</sequence>
<proteinExistence type="predicted"/>
<keyword evidence="3" id="KW-1185">Reference proteome</keyword>
<feature type="transmembrane region" description="Helical" evidence="1">
    <location>
        <begin position="190"/>
        <end position="211"/>
    </location>
</feature>
<dbReference type="EMBL" id="QZEY01000005">
    <property type="protein sequence ID" value="RJL31963.1"/>
    <property type="molecule type" value="Genomic_DNA"/>
</dbReference>
<dbReference type="Proteomes" id="UP000265768">
    <property type="component" value="Unassembled WGS sequence"/>
</dbReference>
<feature type="transmembrane region" description="Helical" evidence="1">
    <location>
        <begin position="87"/>
        <end position="106"/>
    </location>
</feature>
<gene>
    <name evidence="2" type="ORF">D5H75_16080</name>
</gene>
<keyword evidence="1" id="KW-0472">Membrane</keyword>
<evidence type="ECO:0000256" key="1">
    <source>
        <dbReference type="SAM" id="Phobius"/>
    </source>
</evidence>
<protein>
    <recommendedName>
        <fullName evidence="4">DUF4386 family protein</fullName>
    </recommendedName>
</protein>
<feature type="transmembrane region" description="Helical" evidence="1">
    <location>
        <begin position="12"/>
        <end position="35"/>
    </location>
</feature>
<comment type="caution">
    <text evidence="2">The sequence shown here is derived from an EMBL/GenBank/DDBJ whole genome shotgun (WGS) entry which is preliminary data.</text>
</comment>
<reference evidence="2 3" key="1">
    <citation type="submission" date="2018-09" db="EMBL/GenBank/DDBJ databases">
        <title>YIM 75507 draft genome.</title>
        <authorList>
            <person name="Tang S."/>
            <person name="Feng Y."/>
        </authorList>
    </citation>
    <scope>NUCLEOTIDE SEQUENCE [LARGE SCALE GENOMIC DNA]</scope>
    <source>
        <strain evidence="2 3">YIM 75507</strain>
    </source>
</reference>
<organism evidence="2 3">
    <name type="scientific">Bailinhaonella thermotolerans</name>
    <dbReference type="NCBI Taxonomy" id="1070861"/>
    <lineage>
        <taxon>Bacteria</taxon>
        <taxon>Bacillati</taxon>
        <taxon>Actinomycetota</taxon>
        <taxon>Actinomycetes</taxon>
        <taxon>Streptosporangiales</taxon>
        <taxon>Streptosporangiaceae</taxon>
        <taxon>Bailinhaonella</taxon>
    </lineage>
</organism>